<name>A0AAI9BW99_STEMA</name>
<evidence type="ECO:0000313" key="2">
    <source>
        <dbReference type="EMBL" id="EKT4090767.1"/>
    </source>
</evidence>
<dbReference type="EMBL" id="ABLOJW010000001">
    <property type="protein sequence ID" value="EKT4090767.1"/>
    <property type="molecule type" value="Genomic_DNA"/>
</dbReference>
<evidence type="ECO:0000256" key="1">
    <source>
        <dbReference type="SAM" id="Coils"/>
    </source>
</evidence>
<organism evidence="2 3">
    <name type="scientific">Stenotrophomonas maltophilia</name>
    <name type="common">Pseudomonas maltophilia</name>
    <name type="synonym">Xanthomonas maltophilia</name>
    <dbReference type="NCBI Taxonomy" id="40324"/>
    <lineage>
        <taxon>Bacteria</taxon>
        <taxon>Pseudomonadati</taxon>
        <taxon>Pseudomonadota</taxon>
        <taxon>Gammaproteobacteria</taxon>
        <taxon>Lysobacterales</taxon>
        <taxon>Lysobacteraceae</taxon>
        <taxon>Stenotrophomonas</taxon>
        <taxon>Stenotrophomonas maltophilia group</taxon>
    </lineage>
</organism>
<sequence length="222" mass="24919">MSENADPIDQLLARGLSARDLIAYMLPGIVWLAEHQHETFKLCYHDAADKLIVESVPGPALIARAKELGWTPEDPDPSNPQYMFGEAVYHCRRGVHWYATACDDSTQMLPLAFPESALRAAKKRDERLFGEAAEARRKKARERNRKKALAAQEREANAELSAAVQLAAADFMDAAAKSGKPITVATARRKAWKHIRRCDDWTYHLLLKKLRAMQNNGVQVKA</sequence>
<proteinExistence type="predicted"/>
<comment type="caution">
    <text evidence="2">The sequence shown here is derived from an EMBL/GenBank/DDBJ whole genome shotgun (WGS) entry which is preliminary data.</text>
</comment>
<gene>
    <name evidence="2" type="ORF">QEG23_000237</name>
</gene>
<dbReference type="AlphaFoldDB" id="A0AAI9BW99"/>
<keyword evidence="1" id="KW-0175">Coiled coil</keyword>
<evidence type="ECO:0000313" key="3">
    <source>
        <dbReference type="Proteomes" id="UP001218208"/>
    </source>
</evidence>
<reference evidence="2" key="1">
    <citation type="submission" date="2022-07" db="EMBL/GenBank/DDBJ databases">
        <authorList>
            <consortium name="DAFM: The Division of Animal and Food Microbiology"/>
        </authorList>
    </citation>
    <scope>NUCLEOTIDE SEQUENCE</scope>
    <source>
        <strain evidence="2">19MO01SH01-2</strain>
    </source>
</reference>
<accession>A0AAI9BW99</accession>
<protein>
    <submittedName>
        <fullName evidence="2">Uncharacterized protein</fullName>
    </submittedName>
</protein>
<dbReference type="Proteomes" id="UP001218208">
    <property type="component" value="Unassembled WGS sequence"/>
</dbReference>
<feature type="coiled-coil region" evidence="1">
    <location>
        <begin position="132"/>
        <end position="159"/>
    </location>
</feature>